<dbReference type="EMBL" id="AP009552">
    <property type="protein sequence ID" value="BAG00041.1"/>
    <property type="molecule type" value="Genomic_DNA"/>
</dbReference>
<sequence>MKARANYITYHHPFSRAFCRYRPYVFSVSKSDLLSNNTKSCLKSIGAWGALEEGETIHNLRVNRTINTKSVEYRLHIRTGKGQEARGKRGNK</sequence>
<proteinExistence type="predicted"/>
<dbReference type="HOGENOM" id="CLU_2409941_0_0_3"/>
<keyword evidence="2" id="KW-1185">Reference proteome</keyword>
<gene>
    <name evidence="1" type="ordered locus">MAE_02190</name>
</gene>
<dbReference type="EnsemblBacteria" id="BAG00041">
    <property type="protein sequence ID" value="BAG00041"/>
    <property type="gene ID" value="MAE_02190"/>
</dbReference>
<dbReference type="AlphaFoldDB" id="B0JM24"/>
<dbReference type="Proteomes" id="UP000001510">
    <property type="component" value="Chromosome"/>
</dbReference>
<dbReference type="KEGG" id="mar:MAE_02190"/>
<accession>B0JM24</accession>
<name>B0JM24_MICAN</name>
<dbReference type="PaxDb" id="449447-MAE_02190"/>
<reference evidence="1 2" key="1">
    <citation type="journal article" date="2007" name="DNA Res.">
        <title>Complete genomic structure of the bloom-forming toxic cyanobacterium Microcystis aeruginosa NIES-843.</title>
        <authorList>
            <person name="Kaneko T."/>
            <person name="Nakajima N."/>
            <person name="Okamoto S."/>
            <person name="Suzuki I."/>
            <person name="Tanabe Y."/>
            <person name="Tamaoki M."/>
            <person name="Nakamura Y."/>
            <person name="Kasai F."/>
            <person name="Watanabe A."/>
            <person name="Kawashima K."/>
            <person name="Kishida Y."/>
            <person name="Ono A."/>
            <person name="Shimizu Y."/>
            <person name="Takahashi C."/>
            <person name="Minami C."/>
            <person name="Fujishiro T."/>
            <person name="Kohara M."/>
            <person name="Katoh M."/>
            <person name="Nakazaki N."/>
            <person name="Nakayama S."/>
            <person name="Yamada M."/>
            <person name="Tabata S."/>
            <person name="Watanabe M.M."/>
        </authorList>
    </citation>
    <scope>NUCLEOTIDE SEQUENCE [LARGE SCALE GENOMIC DNA]</scope>
    <source>
        <strain evidence="2">NIES-843 / IAM M-247</strain>
    </source>
</reference>
<protein>
    <submittedName>
        <fullName evidence="1">Uncharacterized protein</fullName>
    </submittedName>
</protein>
<evidence type="ECO:0000313" key="1">
    <source>
        <dbReference type="EMBL" id="BAG00041.1"/>
    </source>
</evidence>
<organism evidence="1 2">
    <name type="scientific">Microcystis aeruginosa (strain NIES-843 / IAM M-2473)</name>
    <dbReference type="NCBI Taxonomy" id="449447"/>
    <lineage>
        <taxon>Bacteria</taxon>
        <taxon>Bacillati</taxon>
        <taxon>Cyanobacteriota</taxon>
        <taxon>Cyanophyceae</taxon>
        <taxon>Oscillatoriophycideae</taxon>
        <taxon>Chroococcales</taxon>
        <taxon>Microcystaceae</taxon>
        <taxon>Microcystis</taxon>
    </lineage>
</organism>
<evidence type="ECO:0000313" key="2">
    <source>
        <dbReference type="Proteomes" id="UP000001510"/>
    </source>
</evidence>